<gene>
    <name evidence="1" type="ORF">AVEN_253119_1</name>
    <name evidence="2" type="ORF">AVEN_49617_1</name>
</gene>
<dbReference type="AlphaFoldDB" id="A0A4Y1ZM93"/>
<reference evidence="2 3" key="1">
    <citation type="journal article" date="2019" name="Sci. Rep.">
        <title>Orb-weaving spider Araneus ventricosus genome elucidates the spidroin gene catalogue.</title>
        <authorList>
            <person name="Kono N."/>
            <person name="Nakamura H."/>
            <person name="Ohtoshi R."/>
            <person name="Moran D.A.P."/>
            <person name="Shinohara A."/>
            <person name="Yoshida Y."/>
            <person name="Fujiwara M."/>
            <person name="Mori M."/>
            <person name="Tomita M."/>
            <person name="Arakawa K."/>
        </authorList>
    </citation>
    <scope>NUCLEOTIDE SEQUENCE [LARGE SCALE GENOMIC DNA]</scope>
</reference>
<evidence type="ECO:0000313" key="3">
    <source>
        <dbReference type="Proteomes" id="UP000499080"/>
    </source>
</evidence>
<evidence type="ECO:0000313" key="2">
    <source>
        <dbReference type="EMBL" id="GBL57747.1"/>
    </source>
</evidence>
<proteinExistence type="predicted"/>
<protein>
    <submittedName>
        <fullName evidence="2">Uncharacterized protein</fullName>
    </submittedName>
</protein>
<dbReference type="Proteomes" id="UP000499080">
    <property type="component" value="Unassembled WGS sequence"/>
</dbReference>
<sequence length="113" mass="12865">MFTLSALLYLKVLPLFRQCLYDFILLYLINLVPHMLVGRLSPHWSSPSFTPFLGRPRQCEYFNTTPSGGHLAPKDLACTRPAYTAFSRWNPVSNLEPSKTLPPGHRGFRTALE</sequence>
<evidence type="ECO:0000313" key="1">
    <source>
        <dbReference type="EMBL" id="GBL57738.1"/>
    </source>
</evidence>
<name>A0A4Y1ZM93_ARAVE</name>
<comment type="caution">
    <text evidence="2">The sequence shown here is derived from an EMBL/GenBank/DDBJ whole genome shotgun (WGS) entry which is preliminary data.</text>
</comment>
<keyword evidence="3" id="KW-1185">Reference proteome</keyword>
<dbReference type="EMBL" id="BGPR01075871">
    <property type="protein sequence ID" value="GBL57738.1"/>
    <property type="molecule type" value="Genomic_DNA"/>
</dbReference>
<dbReference type="EMBL" id="BGPR01075873">
    <property type="protein sequence ID" value="GBL57747.1"/>
    <property type="molecule type" value="Genomic_DNA"/>
</dbReference>
<organism evidence="2 3">
    <name type="scientific">Araneus ventricosus</name>
    <name type="common">Orbweaver spider</name>
    <name type="synonym">Epeira ventricosa</name>
    <dbReference type="NCBI Taxonomy" id="182803"/>
    <lineage>
        <taxon>Eukaryota</taxon>
        <taxon>Metazoa</taxon>
        <taxon>Ecdysozoa</taxon>
        <taxon>Arthropoda</taxon>
        <taxon>Chelicerata</taxon>
        <taxon>Arachnida</taxon>
        <taxon>Araneae</taxon>
        <taxon>Araneomorphae</taxon>
        <taxon>Entelegynae</taxon>
        <taxon>Araneoidea</taxon>
        <taxon>Araneidae</taxon>
        <taxon>Araneus</taxon>
    </lineage>
</organism>
<accession>A0A4Y1ZM93</accession>